<keyword evidence="13" id="KW-1185">Reference proteome</keyword>
<dbReference type="Pfam" id="PF04082">
    <property type="entry name" value="Fungal_trans"/>
    <property type="match status" value="1"/>
</dbReference>
<evidence type="ECO:0000256" key="8">
    <source>
        <dbReference type="ARBA" id="ARBA00031692"/>
    </source>
</evidence>
<evidence type="ECO:0000256" key="4">
    <source>
        <dbReference type="ARBA" id="ARBA00023015"/>
    </source>
</evidence>
<dbReference type="PROSITE" id="PS50048">
    <property type="entry name" value="ZN2_CY6_FUNGAL_2"/>
    <property type="match status" value="1"/>
</dbReference>
<organism evidence="12 13">
    <name type="scientific">Polytolypa hystricis (strain UAMH7299)</name>
    <dbReference type="NCBI Taxonomy" id="1447883"/>
    <lineage>
        <taxon>Eukaryota</taxon>
        <taxon>Fungi</taxon>
        <taxon>Dikarya</taxon>
        <taxon>Ascomycota</taxon>
        <taxon>Pezizomycotina</taxon>
        <taxon>Eurotiomycetes</taxon>
        <taxon>Eurotiomycetidae</taxon>
        <taxon>Onygenales</taxon>
        <taxon>Onygenales incertae sedis</taxon>
        <taxon>Polytolypa</taxon>
    </lineage>
</organism>
<dbReference type="InterPro" id="IPR036864">
    <property type="entry name" value="Zn2-C6_fun-type_DNA-bd_sf"/>
</dbReference>
<feature type="compositionally biased region" description="Low complexity" evidence="10">
    <location>
        <begin position="32"/>
        <end position="43"/>
    </location>
</feature>
<dbReference type="CDD" id="cd12148">
    <property type="entry name" value="fungal_TF_MHR"/>
    <property type="match status" value="1"/>
</dbReference>
<reference evidence="12 13" key="1">
    <citation type="submission" date="2017-10" db="EMBL/GenBank/DDBJ databases">
        <title>Comparative genomics in systemic dimorphic fungi from Ajellomycetaceae.</title>
        <authorList>
            <person name="Munoz J.F."/>
            <person name="Mcewen J.G."/>
            <person name="Clay O.K."/>
            <person name="Cuomo C.A."/>
        </authorList>
    </citation>
    <scope>NUCLEOTIDE SEQUENCE [LARGE SCALE GENOMIC DNA]</scope>
    <source>
        <strain evidence="12 13">UAMH7299</strain>
    </source>
</reference>
<gene>
    <name evidence="12" type="ORF">AJ80_08478</name>
</gene>
<dbReference type="Proteomes" id="UP000224634">
    <property type="component" value="Unassembled WGS sequence"/>
</dbReference>
<feature type="compositionally biased region" description="Basic and acidic residues" evidence="10">
    <location>
        <begin position="246"/>
        <end position="258"/>
    </location>
</feature>
<feature type="compositionally biased region" description="Low complexity" evidence="10">
    <location>
        <begin position="234"/>
        <end position="243"/>
    </location>
</feature>
<accession>A0A2B7WZ75</accession>
<evidence type="ECO:0000256" key="3">
    <source>
        <dbReference type="ARBA" id="ARBA00022723"/>
    </source>
</evidence>
<evidence type="ECO:0000256" key="1">
    <source>
        <dbReference type="ARBA" id="ARBA00004123"/>
    </source>
</evidence>
<evidence type="ECO:0000256" key="5">
    <source>
        <dbReference type="ARBA" id="ARBA00023125"/>
    </source>
</evidence>
<evidence type="ECO:0000313" key="12">
    <source>
        <dbReference type="EMBL" id="PGH04644.1"/>
    </source>
</evidence>
<dbReference type="Pfam" id="PF00172">
    <property type="entry name" value="Zn_clus"/>
    <property type="match status" value="1"/>
</dbReference>
<proteinExistence type="predicted"/>
<protein>
    <recommendedName>
        <fullName evidence="2">C6 finger domain transcription factor nscR</fullName>
    </recommendedName>
    <alternativeName>
        <fullName evidence="8">Neosartiricin B biosynthesis protein R</fullName>
    </alternativeName>
</protein>
<comment type="subcellular location">
    <subcellularLocation>
        <location evidence="1">Nucleus</location>
    </subcellularLocation>
</comment>
<feature type="compositionally biased region" description="Low complexity" evidence="10">
    <location>
        <begin position="113"/>
        <end position="141"/>
    </location>
</feature>
<keyword evidence="4" id="KW-0805">Transcription regulation</keyword>
<evidence type="ECO:0000256" key="10">
    <source>
        <dbReference type="SAM" id="MobiDB-lite"/>
    </source>
</evidence>
<dbReference type="Gene3D" id="4.10.240.10">
    <property type="entry name" value="Zn(2)-C6 fungal-type DNA-binding domain"/>
    <property type="match status" value="1"/>
</dbReference>
<dbReference type="InterPro" id="IPR001138">
    <property type="entry name" value="Zn2Cys6_DnaBD"/>
</dbReference>
<comment type="function">
    <text evidence="9">Transcription factor that specifically regulates the neosartoricin B biosynthesis gene cluster.</text>
</comment>
<feature type="non-terminal residue" evidence="12">
    <location>
        <position position="555"/>
    </location>
</feature>
<dbReference type="GO" id="GO:0005634">
    <property type="term" value="C:nucleus"/>
    <property type="evidence" value="ECO:0007669"/>
    <property type="project" value="UniProtKB-SubCell"/>
</dbReference>
<feature type="domain" description="Zn(2)-C6 fungal-type" evidence="11">
    <location>
        <begin position="155"/>
        <end position="184"/>
    </location>
</feature>
<name>A0A2B7WZ75_POLH7</name>
<dbReference type="PANTHER" id="PTHR31001:SF40">
    <property type="entry name" value="ZN(II)2CYS6 TRANSCRIPTION FACTOR (EUROFUNG)"/>
    <property type="match status" value="1"/>
</dbReference>
<sequence length="555" mass="60990">MSWNPPPPHPALRAGQHPTDVPGGGGPPPPHQQHQQPRYRPPQVRNATTTPPRDTNQQQQQRYDDYASPPAGVAPQHTTPSSRNRDGRSTSANPRSSSEHTPTPPPPPPPPSIARTASPASTVTGTPSASLAAGTAASAAAMKPRIRRRNRMITSCLECRRRKLKCDRCHPCTNCARLKRDCVFLAPSLDPQAKMRLAELKEKMGEMERVLERDVAGGQQREVGSGGVEEDEAGGAAVHAAGAMTDVRDSTGGGRDDEATAAAPEDEKDLRPTALAVLDAAYEDEADDGTLDLGVRLGKLRLSERIGGYYRPRMADELTLTLATLTFSGTSEASIPRLRDILPEKNHSWLNPGPTYIAPLSDMFFIGSQREFSLFDLLPSRVAADRLIEQYWTAVDPVAKIVHRPSFEMQYEQFWACIAHGAEPSYSLQALVFAAQLSAVVSMSEHLVLSIFDTPQRSLVENFQLGTEMALGKAQFLKTSKTQTLQALVMYLIPMCRQEISRAHSTLVGTAIRLAECMGFHRDPEEYGLGAIETHVRRMIWYQICYLDLRTSEMQ</sequence>
<dbReference type="GO" id="GO:0006351">
    <property type="term" value="P:DNA-templated transcription"/>
    <property type="evidence" value="ECO:0007669"/>
    <property type="project" value="InterPro"/>
</dbReference>
<dbReference type="InterPro" id="IPR007219">
    <property type="entry name" value="XnlR_reg_dom"/>
</dbReference>
<keyword evidence="3" id="KW-0479">Metal-binding</keyword>
<dbReference type="CDD" id="cd00067">
    <property type="entry name" value="GAL4"/>
    <property type="match status" value="1"/>
</dbReference>
<keyword evidence="5" id="KW-0238">DNA-binding</keyword>
<evidence type="ECO:0000256" key="9">
    <source>
        <dbReference type="ARBA" id="ARBA00045154"/>
    </source>
</evidence>
<comment type="caution">
    <text evidence="12">The sequence shown here is derived from an EMBL/GenBank/DDBJ whole genome shotgun (WGS) entry which is preliminary data.</text>
</comment>
<dbReference type="GO" id="GO:0008270">
    <property type="term" value="F:zinc ion binding"/>
    <property type="evidence" value="ECO:0007669"/>
    <property type="project" value="InterPro"/>
</dbReference>
<dbReference type="InterPro" id="IPR050613">
    <property type="entry name" value="Sec_Metabolite_Reg"/>
</dbReference>
<dbReference type="STRING" id="1447883.A0A2B7WZ75"/>
<dbReference type="GO" id="GO:0000981">
    <property type="term" value="F:DNA-binding transcription factor activity, RNA polymerase II-specific"/>
    <property type="evidence" value="ECO:0007669"/>
    <property type="project" value="InterPro"/>
</dbReference>
<dbReference type="SMART" id="SM00066">
    <property type="entry name" value="GAL4"/>
    <property type="match status" value="1"/>
</dbReference>
<feature type="region of interest" description="Disordered" evidence="10">
    <location>
        <begin position="1"/>
        <end position="143"/>
    </location>
</feature>
<dbReference type="GO" id="GO:0003677">
    <property type="term" value="F:DNA binding"/>
    <property type="evidence" value="ECO:0007669"/>
    <property type="project" value="UniProtKB-KW"/>
</dbReference>
<dbReference type="OrthoDB" id="424974at2759"/>
<keyword evidence="6" id="KW-0804">Transcription</keyword>
<feature type="compositionally biased region" description="Pro residues" evidence="10">
    <location>
        <begin position="1"/>
        <end position="10"/>
    </location>
</feature>
<dbReference type="SUPFAM" id="SSF57701">
    <property type="entry name" value="Zn2/Cys6 DNA-binding domain"/>
    <property type="match status" value="1"/>
</dbReference>
<evidence type="ECO:0000259" key="11">
    <source>
        <dbReference type="PROSITE" id="PS50048"/>
    </source>
</evidence>
<dbReference type="PROSITE" id="PS00463">
    <property type="entry name" value="ZN2_CY6_FUNGAL_1"/>
    <property type="match status" value="1"/>
</dbReference>
<dbReference type="EMBL" id="PDNA01000197">
    <property type="protein sequence ID" value="PGH04644.1"/>
    <property type="molecule type" value="Genomic_DNA"/>
</dbReference>
<feature type="compositionally biased region" description="Polar residues" evidence="10">
    <location>
        <begin position="45"/>
        <end position="61"/>
    </location>
</feature>
<evidence type="ECO:0000313" key="13">
    <source>
        <dbReference type="Proteomes" id="UP000224634"/>
    </source>
</evidence>
<evidence type="ECO:0000256" key="2">
    <source>
        <dbReference type="ARBA" id="ARBA00018346"/>
    </source>
</evidence>
<dbReference type="AlphaFoldDB" id="A0A2B7WZ75"/>
<evidence type="ECO:0000256" key="6">
    <source>
        <dbReference type="ARBA" id="ARBA00023163"/>
    </source>
</evidence>
<evidence type="ECO:0000256" key="7">
    <source>
        <dbReference type="ARBA" id="ARBA00023242"/>
    </source>
</evidence>
<dbReference type="PANTHER" id="PTHR31001">
    <property type="entry name" value="UNCHARACTERIZED TRANSCRIPTIONAL REGULATORY PROTEIN"/>
    <property type="match status" value="1"/>
</dbReference>
<feature type="compositionally biased region" description="Pro residues" evidence="10">
    <location>
        <begin position="102"/>
        <end position="112"/>
    </location>
</feature>
<keyword evidence="7" id="KW-0539">Nucleus</keyword>
<feature type="region of interest" description="Disordered" evidence="10">
    <location>
        <begin position="214"/>
        <end position="267"/>
    </location>
</feature>